<dbReference type="RefSeq" id="WP_048836467.1">
    <property type="nucleotide sequence ID" value="NZ_BJMU01000023.1"/>
</dbReference>
<dbReference type="STRING" id="104099.AD949_01310"/>
<reference evidence="1 2" key="1">
    <citation type="submission" date="2019-06" db="EMBL/GenBank/DDBJ databases">
        <title>Whole genome shotgun sequence of Acetobacter orleanensis NBRC 13752.</title>
        <authorList>
            <person name="Hosoyama A."/>
            <person name="Uohara A."/>
            <person name="Ohji S."/>
            <person name="Ichikawa N."/>
        </authorList>
    </citation>
    <scope>NUCLEOTIDE SEQUENCE [LARGE SCALE GENOMIC DNA]</scope>
    <source>
        <strain evidence="1 2">NBRC 13752</strain>
    </source>
</reference>
<dbReference type="PANTHER" id="PTHR35802:SF1">
    <property type="entry name" value="PROTEASE SYNTHASE AND SPORULATION PROTEIN PAI 2"/>
    <property type="match status" value="1"/>
</dbReference>
<proteinExistence type="predicted"/>
<dbReference type="PIRSF" id="PIRSF010372">
    <property type="entry name" value="PaiB"/>
    <property type="match status" value="1"/>
</dbReference>
<dbReference type="Pfam" id="PF04299">
    <property type="entry name" value="FMN_bind_2"/>
    <property type="match status" value="1"/>
</dbReference>
<dbReference type="Proteomes" id="UP000317617">
    <property type="component" value="Unassembled WGS sequence"/>
</dbReference>
<protein>
    <submittedName>
        <fullName evidence="1">Transcriptional regulator</fullName>
    </submittedName>
</protein>
<dbReference type="SUPFAM" id="SSF50475">
    <property type="entry name" value="FMN-binding split barrel"/>
    <property type="match status" value="1"/>
</dbReference>
<name>A0A4Y3TNQ0_9PROT</name>
<comment type="caution">
    <text evidence="1">The sequence shown here is derived from an EMBL/GenBank/DDBJ whole genome shotgun (WGS) entry which is preliminary data.</text>
</comment>
<gene>
    <name evidence="1" type="ORF">AOR01nite_24430</name>
</gene>
<keyword evidence="2" id="KW-1185">Reference proteome</keyword>
<organism evidence="1 2">
    <name type="scientific">Acetobacter orleanensis</name>
    <dbReference type="NCBI Taxonomy" id="104099"/>
    <lineage>
        <taxon>Bacteria</taxon>
        <taxon>Pseudomonadati</taxon>
        <taxon>Pseudomonadota</taxon>
        <taxon>Alphaproteobacteria</taxon>
        <taxon>Acetobacterales</taxon>
        <taxon>Acetobacteraceae</taxon>
        <taxon>Acetobacter</taxon>
    </lineage>
</organism>
<dbReference type="InterPro" id="IPR012349">
    <property type="entry name" value="Split_barrel_FMN-bd"/>
</dbReference>
<evidence type="ECO:0000313" key="2">
    <source>
        <dbReference type="Proteomes" id="UP000317617"/>
    </source>
</evidence>
<dbReference type="Gene3D" id="2.30.110.10">
    <property type="entry name" value="Electron Transport, Fmn-binding Protein, Chain A"/>
    <property type="match status" value="1"/>
</dbReference>
<dbReference type="AlphaFoldDB" id="A0A4Y3TNQ0"/>
<evidence type="ECO:0000313" key="1">
    <source>
        <dbReference type="EMBL" id="GEB83966.1"/>
    </source>
</evidence>
<sequence length="215" mass="24233">MYPPPQFKENRSAILLNMIRTLRFGALVSTYNKEQIISHLPVDVEENGNTIWLNTHVSRANPHWQVTRESPTVAIFEGPHAYIRPSWLTAKKLHGKVVPTWNYIAVHAHGTIEAVNEQTWLLEHLAALSGAVEAERPQPWALTDAPADFIDKLLPQIVGIRLRVSKLTGVWKMSQHHSEQNRSEIISGLHAENNPCSQKVASVMSNIKTSFTNNK</sequence>
<dbReference type="EMBL" id="BJMU01000023">
    <property type="protein sequence ID" value="GEB83966.1"/>
    <property type="molecule type" value="Genomic_DNA"/>
</dbReference>
<dbReference type="InterPro" id="IPR007396">
    <property type="entry name" value="TR_PAI2-type"/>
</dbReference>
<dbReference type="OrthoDB" id="9794948at2"/>
<dbReference type="PANTHER" id="PTHR35802">
    <property type="entry name" value="PROTEASE SYNTHASE AND SPORULATION PROTEIN PAI 2"/>
    <property type="match status" value="1"/>
</dbReference>
<accession>A0A4Y3TNQ0</accession>